<gene>
    <name evidence="10" type="ORF">APHIGO_LOCUS565</name>
</gene>
<evidence type="ECO:0000256" key="7">
    <source>
        <dbReference type="ARBA" id="ARBA00023136"/>
    </source>
</evidence>
<evidence type="ECO:0000256" key="1">
    <source>
        <dbReference type="ARBA" id="ARBA00004651"/>
    </source>
</evidence>
<evidence type="ECO:0000313" key="10">
    <source>
        <dbReference type="EMBL" id="CAH1708828.1"/>
    </source>
</evidence>
<evidence type="ECO:0000256" key="4">
    <source>
        <dbReference type="ARBA" id="ARBA00022692"/>
    </source>
</evidence>
<sequence>MKQCGIIITHIAEFLFHCYLGEIISRMHNHLEEKVYNMTWYDMPNPHKKFLMIMLQRTQKDLVPNAAIFSSHSLSRSLMTKFVKQIYTLLNVLLKT</sequence>
<dbReference type="InterPro" id="IPR004117">
    <property type="entry name" value="7tm6_olfct_rcpt"/>
</dbReference>
<dbReference type="EMBL" id="OU899034">
    <property type="protein sequence ID" value="CAH1708828.1"/>
    <property type="molecule type" value="Genomic_DNA"/>
</dbReference>
<evidence type="ECO:0000256" key="3">
    <source>
        <dbReference type="ARBA" id="ARBA00022606"/>
    </source>
</evidence>
<dbReference type="GO" id="GO:0005886">
    <property type="term" value="C:plasma membrane"/>
    <property type="evidence" value="ECO:0007669"/>
    <property type="project" value="UniProtKB-SubCell"/>
</dbReference>
<reference evidence="10" key="2">
    <citation type="submission" date="2022-10" db="EMBL/GenBank/DDBJ databases">
        <authorList>
            <consortium name="ENA_rothamsted_submissions"/>
            <consortium name="culmorum"/>
            <person name="King R."/>
        </authorList>
    </citation>
    <scope>NUCLEOTIDE SEQUENCE</scope>
</reference>
<dbReference type="GO" id="GO:0005549">
    <property type="term" value="F:odorant binding"/>
    <property type="evidence" value="ECO:0007669"/>
    <property type="project" value="InterPro"/>
</dbReference>
<dbReference type="AlphaFoldDB" id="A0A9P0N889"/>
<evidence type="ECO:0000256" key="8">
    <source>
        <dbReference type="ARBA" id="ARBA00023170"/>
    </source>
</evidence>
<keyword evidence="11" id="KW-1185">Reference proteome</keyword>
<evidence type="ECO:0000256" key="9">
    <source>
        <dbReference type="ARBA" id="ARBA00023224"/>
    </source>
</evidence>
<dbReference type="Proteomes" id="UP001154329">
    <property type="component" value="Chromosome 1"/>
</dbReference>
<protein>
    <submittedName>
        <fullName evidence="10">Uncharacterized protein</fullName>
    </submittedName>
</protein>
<dbReference type="GO" id="GO:0007165">
    <property type="term" value="P:signal transduction"/>
    <property type="evidence" value="ECO:0007669"/>
    <property type="project" value="UniProtKB-KW"/>
</dbReference>
<name>A0A9P0N889_APHGO</name>
<evidence type="ECO:0000256" key="6">
    <source>
        <dbReference type="ARBA" id="ARBA00022989"/>
    </source>
</evidence>
<keyword evidence="9" id="KW-0807">Transducer</keyword>
<keyword evidence="5" id="KW-0552">Olfaction</keyword>
<keyword evidence="2" id="KW-1003">Cell membrane</keyword>
<accession>A0A9P0N889</accession>
<dbReference type="Pfam" id="PF02949">
    <property type="entry name" value="7tm_6"/>
    <property type="match status" value="1"/>
</dbReference>
<dbReference type="PANTHER" id="PTHR21137">
    <property type="entry name" value="ODORANT RECEPTOR"/>
    <property type="match status" value="1"/>
</dbReference>
<dbReference type="PANTHER" id="PTHR21137:SF35">
    <property type="entry name" value="ODORANT RECEPTOR 19A-RELATED"/>
    <property type="match status" value="1"/>
</dbReference>
<proteinExistence type="predicted"/>
<keyword evidence="4" id="KW-0812">Transmembrane</keyword>
<evidence type="ECO:0000256" key="2">
    <source>
        <dbReference type="ARBA" id="ARBA00022475"/>
    </source>
</evidence>
<evidence type="ECO:0000256" key="5">
    <source>
        <dbReference type="ARBA" id="ARBA00022725"/>
    </source>
</evidence>
<keyword evidence="3" id="KW-0716">Sensory transduction</keyword>
<reference evidence="10" key="1">
    <citation type="submission" date="2022-02" db="EMBL/GenBank/DDBJ databases">
        <authorList>
            <person name="King R."/>
        </authorList>
    </citation>
    <scope>NUCLEOTIDE SEQUENCE</scope>
</reference>
<keyword evidence="8" id="KW-0675">Receptor</keyword>
<keyword evidence="7" id="KW-0472">Membrane</keyword>
<dbReference type="GO" id="GO:0004984">
    <property type="term" value="F:olfactory receptor activity"/>
    <property type="evidence" value="ECO:0007669"/>
    <property type="project" value="InterPro"/>
</dbReference>
<comment type="subcellular location">
    <subcellularLocation>
        <location evidence="1">Cell membrane</location>
        <topology evidence="1">Multi-pass membrane protein</topology>
    </subcellularLocation>
</comment>
<organism evidence="10 11">
    <name type="scientific">Aphis gossypii</name>
    <name type="common">Cotton aphid</name>
    <dbReference type="NCBI Taxonomy" id="80765"/>
    <lineage>
        <taxon>Eukaryota</taxon>
        <taxon>Metazoa</taxon>
        <taxon>Ecdysozoa</taxon>
        <taxon>Arthropoda</taxon>
        <taxon>Hexapoda</taxon>
        <taxon>Insecta</taxon>
        <taxon>Pterygota</taxon>
        <taxon>Neoptera</taxon>
        <taxon>Paraneoptera</taxon>
        <taxon>Hemiptera</taxon>
        <taxon>Sternorrhyncha</taxon>
        <taxon>Aphidomorpha</taxon>
        <taxon>Aphidoidea</taxon>
        <taxon>Aphididae</taxon>
        <taxon>Aphidini</taxon>
        <taxon>Aphis</taxon>
        <taxon>Aphis</taxon>
    </lineage>
</organism>
<evidence type="ECO:0000313" key="11">
    <source>
        <dbReference type="Proteomes" id="UP001154329"/>
    </source>
</evidence>
<keyword evidence="6" id="KW-1133">Transmembrane helix</keyword>